<name>A0ACB9IE53_9ASTR</name>
<evidence type="ECO:0000313" key="1">
    <source>
        <dbReference type="EMBL" id="KAI3805756.1"/>
    </source>
</evidence>
<reference evidence="2" key="1">
    <citation type="journal article" date="2022" name="Mol. Ecol. Resour.">
        <title>The genomes of chicory, endive, great burdock and yacon provide insights into Asteraceae palaeo-polyploidization history and plant inulin production.</title>
        <authorList>
            <person name="Fan W."/>
            <person name="Wang S."/>
            <person name="Wang H."/>
            <person name="Wang A."/>
            <person name="Jiang F."/>
            <person name="Liu H."/>
            <person name="Zhao H."/>
            <person name="Xu D."/>
            <person name="Zhang Y."/>
        </authorList>
    </citation>
    <scope>NUCLEOTIDE SEQUENCE [LARGE SCALE GENOMIC DNA]</scope>
    <source>
        <strain evidence="2">cv. Yunnan</strain>
    </source>
</reference>
<reference evidence="1 2" key="2">
    <citation type="journal article" date="2022" name="Mol. Ecol. Resour.">
        <title>The genomes of chicory, endive, great burdock and yacon provide insights into Asteraceae paleo-polyploidization history and plant inulin production.</title>
        <authorList>
            <person name="Fan W."/>
            <person name="Wang S."/>
            <person name="Wang H."/>
            <person name="Wang A."/>
            <person name="Jiang F."/>
            <person name="Liu H."/>
            <person name="Zhao H."/>
            <person name="Xu D."/>
            <person name="Zhang Y."/>
        </authorList>
    </citation>
    <scope>NUCLEOTIDE SEQUENCE [LARGE SCALE GENOMIC DNA]</scope>
    <source>
        <strain evidence="2">cv. Yunnan</strain>
        <tissue evidence="1">Leaves</tissue>
    </source>
</reference>
<gene>
    <name evidence="1" type="ORF">L1987_21641</name>
</gene>
<keyword evidence="2" id="KW-1185">Reference proteome</keyword>
<comment type="caution">
    <text evidence="1">The sequence shown here is derived from an EMBL/GenBank/DDBJ whole genome shotgun (WGS) entry which is preliminary data.</text>
</comment>
<accession>A0ACB9IE53</accession>
<proteinExistence type="predicted"/>
<organism evidence="1 2">
    <name type="scientific">Smallanthus sonchifolius</name>
    <dbReference type="NCBI Taxonomy" id="185202"/>
    <lineage>
        <taxon>Eukaryota</taxon>
        <taxon>Viridiplantae</taxon>
        <taxon>Streptophyta</taxon>
        <taxon>Embryophyta</taxon>
        <taxon>Tracheophyta</taxon>
        <taxon>Spermatophyta</taxon>
        <taxon>Magnoliopsida</taxon>
        <taxon>eudicotyledons</taxon>
        <taxon>Gunneridae</taxon>
        <taxon>Pentapetalae</taxon>
        <taxon>asterids</taxon>
        <taxon>campanulids</taxon>
        <taxon>Asterales</taxon>
        <taxon>Asteraceae</taxon>
        <taxon>Asteroideae</taxon>
        <taxon>Heliantheae alliance</taxon>
        <taxon>Millerieae</taxon>
        <taxon>Smallanthus</taxon>
    </lineage>
</organism>
<sequence length="96" mass="10452">MSQRPGGGDGGLKEDLTAAGPTRVQSGTTEIPGFGQRKSTTEKGERFPYVRRGFVLTTAHHSKLATLAYYLAHTRLSGTFSSLKISNLDKILLEDR</sequence>
<protein>
    <submittedName>
        <fullName evidence="1">Uncharacterized protein</fullName>
    </submittedName>
</protein>
<evidence type="ECO:0000313" key="2">
    <source>
        <dbReference type="Proteomes" id="UP001056120"/>
    </source>
</evidence>
<dbReference type="EMBL" id="CM042025">
    <property type="protein sequence ID" value="KAI3805756.1"/>
    <property type="molecule type" value="Genomic_DNA"/>
</dbReference>
<dbReference type="Proteomes" id="UP001056120">
    <property type="component" value="Linkage Group LG08"/>
</dbReference>